<sequence>MYVPPAHPAAAQYVPQMDAAVAHQLAMQHGAMSGGVYTVPGGGLAPGHGQGGAQGGAPPQ</sequence>
<dbReference type="EMBL" id="GG745362">
    <property type="protein sequence ID" value="KNE69756.1"/>
    <property type="molecule type" value="Genomic_DNA"/>
</dbReference>
<evidence type="ECO:0000313" key="2">
    <source>
        <dbReference type="Proteomes" id="UP000054350"/>
    </source>
</evidence>
<evidence type="ECO:0000313" key="1">
    <source>
        <dbReference type="EMBL" id="KNE69756.1"/>
    </source>
</evidence>
<dbReference type="VEuPathDB" id="FungiDB:AMAG_20033"/>
<name>A0A0L0T4X1_ALLM3</name>
<accession>A0A0L0T4X1</accession>
<dbReference type="Proteomes" id="UP000054350">
    <property type="component" value="Unassembled WGS sequence"/>
</dbReference>
<keyword evidence="2" id="KW-1185">Reference proteome</keyword>
<dbReference type="AlphaFoldDB" id="A0A0L0T4X1"/>
<gene>
    <name evidence="1" type="ORF">AMAG_20033</name>
</gene>
<organism evidence="1 2">
    <name type="scientific">Allomyces macrogynus (strain ATCC 38327)</name>
    <name type="common">Allomyces javanicus var. macrogynus</name>
    <dbReference type="NCBI Taxonomy" id="578462"/>
    <lineage>
        <taxon>Eukaryota</taxon>
        <taxon>Fungi</taxon>
        <taxon>Fungi incertae sedis</taxon>
        <taxon>Blastocladiomycota</taxon>
        <taxon>Blastocladiomycetes</taxon>
        <taxon>Blastocladiales</taxon>
        <taxon>Blastocladiaceae</taxon>
        <taxon>Allomyces</taxon>
    </lineage>
</organism>
<proteinExistence type="predicted"/>
<reference evidence="2" key="2">
    <citation type="submission" date="2009-11" db="EMBL/GenBank/DDBJ databases">
        <title>The Genome Sequence of Allomyces macrogynus strain ATCC 38327.</title>
        <authorList>
            <consortium name="The Broad Institute Genome Sequencing Platform"/>
            <person name="Russ C."/>
            <person name="Cuomo C."/>
            <person name="Shea T."/>
            <person name="Young S.K."/>
            <person name="Zeng Q."/>
            <person name="Koehrsen M."/>
            <person name="Haas B."/>
            <person name="Borodovsky M."/>
            <person name="Guigo R."/>
            <person name="Alvarado L."/>
            <person name="Berlin A."/>
            <person name="Borenstein D."/>
            <person name="Chen Z."/>
            <person name="Engels R."/>
            <person name="Freedman E."/>
            <person name="Gellesch M."/>
            <person name="Goldberg J."/>
            <person name="Griggs A."/>
            <person name="Gujja S."/>
            <person name="Heiman D."/>
            <person name="Hepburn T."/>
            <person name="Howarth C."/>
            <person name="Jen D."/>
            <person name="Larson L."/>
            <person name="Lewis B."/>
            <person name="Mehta T."/>
            <person name="Park D."/>
            <person name="Pearson M."/>
            <person name="Roberts A."/>
            <person name="Saif S."/>
            <person name="Shenoy N."/>
            <person name="Sisk P."/>
            <person name="Stolte C."/>
            <person name="Sykes S."/>
            <person name="Walk T."/>
            <person name="White J."/>
            <person name="Yandava C."/>
            <person name="Burger G."/>
            <person name="Gray M.W."/>
            <person name="Holland P.W.H."/>
            <person name="King N."/>
            <person name="Lang F.B.F."/>
            <person name="Roger A.J."/>
            <person name="Ruiz-Trillo I."/>
            <person name="Lander E."/>
            <person name="Nusbaum C."/>
        </authorList>
    </citation>
    <scope>NUCLEOTIDE SEQUENCE [LARGE SCALE GENOMIC DNA]</scope>
    <source>
        <strain evidence="2">ATCC 38327</strain>
    </source>
</reference>
<reference evidence="1 2" key="1">
    <citation type="submission" date="2009-11" db="EMBL/GenBank/DDBJ databases">
        <title>Annotation of Allomyces macrogynus ATCC 38327.</title>
        <authorList>
            <consortium name="The Broad Institute Genome Sequencing Platform"/>
            <person name="Russ C."/>
            <person name="Cuomo C."/>
            <person name="Burger G."/>
            <person name="Gray M.W."/>
            <person name="Holland P.W.H."/>
            <person name="King N."/>
            <person name="Lang F.B.F."/>
            <person name="Roger A.J."/>
            <person name="Ruiz-Trillo I."/>
            <person name="Young S.K."/>
            <person name="Zeng Q."/>
            <person name="Gargeya S."/>
            <person name="Fitzgerald M."/>
            <person name="Haas B."/>
            <person name="Abouelleil A."/>
            <person name="Alvarado L."/>
            <person name="Arachchi H.M."/>
            <person name="Berlin A."/>
            <person name="Chapman S.B."/>
            <person name="Gearin G."/>
            <person name="Goldberg J."/>
            <person name="Griggs A."/>
            <person name="Gujja S."/>
            <person name="Hansen M."/>
            <person name="Heiman D."/>
            <person name="Howarth C."/>
            <person name="Larimer J."/>
            <person name="Lui A."/>
            <person name="MacDonald P.J.P."/>
            <person name="McCowen C."/>
            <person name="Montmayeur A."/>
            <person name="Murphy C."/>
            <person name="Neiman D."/>
            <person name="Pearson M."/>
            <person name="Priest M."/>
            <person name="Roberts A."/>
            <person name="Saif S."/>
            <person name="Shea T."/>
            <person name="Sisk P."/>
            <person name="Stolte C."/>
            <person name="Sykes S."/>
            <person name="Wortman J."/>
            <person name="Nusbaum C."/>
            <person name="Birren B."/>
        </authorList>
    </citation>
    <scope>NUCLEOTIDE SEQUENCE [LARGE SCALE GENOMIC DNA]</scope>
    <source>
        <strain evidence="1 2">ATCC 38327</strain>
    </source>
</reference>
<protein>
    <submittedName>
        <fullName evidence="1">Uncharacterized protein</fullName>
    </submittedName>
</protein>